<evidence type="ECO:0000256" key="8">
    <source>
        <dbReference type="HAMAP-Rule" id="MF_01937"/>
    </source>
</evidence>
<dbReference type="Gene3D" id="1.10.357.140">
    <property type="entry name" value="UbiA prenyltransferase"/>
    <property type="match status" value="1"/>
</dbReference>
<dbReference type="InterPro" id="IPR004657">
    <property type="entry name" value="MenA"/>
</dbReference>
<dbReference type="OrthoDB" id="9767568at2"/>
<feature type="transmembrane region" description="Helical" evidence="8">
    <location>
        <begin position="93"/>
        <end position="111"/>
    </location>
</feature>
<comment type="pathway">
    <text evidence="8">Quinol/quinone metabolism; menaquinone biosynthesis; menaquinol from 1,4-dihydroxy-2-naphthoate: step 1/2.</text>
</comment>
<keyword evidence="5 8" id="KW-0812">Transmembrane</keyword>
<evidence type="ECO:0000256" key="6">
    <source>
        <dbReference type="ARBA" id="ARBA00022989"/>
    </source>
</evidence>
<dbReference type="PANTHER" id="PTHR13929">
    <property type="entry name" value="1,4-DIHYDROXY-2-NAPHTHOATE OCTAPRENYLTRANSFERASE"/>
    <property type="match status" value="1"/>
</dbReference>
<feature type="transmembrane region" description="Helical" evidence="8">
    <location>
        <begin position="41"/>
        <end position="63"/>
    </location>
</feature>
<dbReference type="PIRSF" id="PIRSF005355">
    <property type="entry name" value="UBIAD1"/>
    <property type="match status" value="1"/>
</dbReference>
<dbReference type="Proteomes" id="UP000198742">
    <property type="component" value="Unassembled WGS sequence"/>
</dbReference>
<comment type="subcellular location">
    <subcellularLocation>
        <location evidence="8">Cell membrane</location>
        <topology evidence="8">Multi-pass membrane protein</topology>
    </subcellularLocation>
    <subcellularLocation>
        <location evidence="1">Membrane</location>
        <topology evidence="1">Multi-pass membrane protein</topology>
    </subcellularLocation>
</comment>
<feature type="transmembrane region" description="Helical" evidence="8">
    <location>
        <begin position="270"/>
        <end position="294"/>
    </location>
</feature>
<comment type="function">
    <text evidence="8">Conversion of 1,4-dihydroxy-2-naphthoate (DHNA) to demethylmenaquinone (DMK).</text>
</comment>
<dbReference type="CDD" id="cd13962">
    <property type="entry name" value="PT_UbiA_UBIAD1"/>
    <property type="match status" value="1"/>
</dbReference>
<feature type="transmembrane region" description="Helical" evidence="8">
    <location>
        <begin position="117"/>
        <end position="134"/>
    </location>
</feature>
<organism evidence="10 11">
    <name type="scientific">Nocardioides exalbidus</name>
    <dbReference type="NCBI Taxonomy" id="402596"/>
    <lineage>
        <taxon>Bacteria</taxon>
        <taxon>Bacillati</taxon>
        <taxon>Actinomycetota</taxon>
        <taxon>Actinomycetes</taxon>
        <taxon>Propionibacteriales</taxon>
        <taxon>Nocardioidaceae</taxon>
        <taxon>Nocardioides</taxon>
    </lineage>
</organism>
<accession>A0A1H4RKZ0</accession>
<keyword evidence="7 8" id="KW-0472">Membrane</keyword>
<feature type="transmembrane region" description="Helical" evidence="8">
    <location>
        <begin position="173"/>
        <end position="192"/>
    </location>
</feature>
<dbReference type="GO" id="GO:0009234">
    <property type="term" value="P:menaquinone biosynthetic process"/>
    <property type="evidence" value="ECO:0007669"/>
    <property type="project" value="UniProtKB-UniRule"/>
</dbReference>
<sequence length="296" mass="30308">MTSPADWLAGARPRTLPAAVAPVLAGTGVAAYVDGAPLGDLAWWKALLALVVSLALQVGVNYANDYSDGIRGTDADRVGPMRLVGSGTATPQAVKTAAFAAFGVAGVAGLVLAATTAWWLVAVGLVCVVAAWFYTGGKTPYGYLGLGEVMVFVFFGLVAVIGTTFVLTQTWEWPALYAGVGIGSLACAILVANNLRDIPTDTVAGKRTLAVRLGDERTRYLYAFLVLVAAAAVVAIAAATTWWVLLGLVFLGRAIAPTRAVLGGAQGPALIPVLAATGASELAWSVLVAVPLLVRG</sequence>
<dbReference type="STRING" id="402596.SAMN04489844_2085"/>
<evidence type="ECO:0000256" key="3">
    <source>
        <dbReference type="ARBA" id="ARBA00022475"/>
    </source>
</evidence>
<evidence type="ECO:0000256" key="7">
    <source>
        <dbReference type="ARBA" id="ARBA00023136"/>
    </source>
</evidence>
<protein>
    <recommendedName>
        <fullName evidence="8 9">1,4-dihydroxy-2-naphthoate octaprenyltransferase</fullName>
        <shortName evidence="8">DHNA-octaprenyltransferase</shortName>
        <ecNumber evidence="8 9">2.5.1.74</ecNumber>
    </recommendedName>
</protein>
<proteinExistence type="inferred from homology"/>
<keyword evidence="4 8" id="KW-0808">Transferase</keyword>
<dbReference type="UniPathway" id="UPA00079">
    <property type="reaction ID" value="UER00168"/>
</dbReference>
<keyword evidence="6 8" id="KW-1133">Transmembrane helix</keyword>
<reference evidence="11" key="1">
    <citation type="submission" date="2016-10" db="EMBL/GenBank/DDBJ databases">
        <authorList>
            <person name="Varghese N."/>
            <person name="Submissions S."/>
        </authorList>
    </citation>
    <scope>NUCLEOTIDE SEQUENCE [LARGE SCALE GENOMIC DNA]</scope>
    <source>
        <strain evidence="11">DSM 22017</strain>
    </source>
</reference>
<dbReference type="NCBIfam" id="NF004751">
    <property type="entry name" value="PRK06080.1-3"/>
    <property type="match status" value="1"/>
</dbReference>
<dbReference type="GO" id="GO:0046428">
    <property type="term" value="F:1,4-dihydroxy-2-naphthoate polyprenyltransferase activity"/>
    <property type="evidence" value="ECO:0007669"/>
    <property type="project" value="UniProtKB-UniRule"/>
</dbReference>
<feature type="transmembrane region" description="Helical" evidence="8">
    <location>
        <begin position="141"/>
        <end position="167"/>
    </location>
</feature>
<dbReference type="HAMAP" id="MF_01937">
    <property type="entry name" value="MenA_1"/>
    <property type="match status" value="1"/>
</dbReference>
<dbReference type="InterPro" id="IPR000537">
    <property type="entry name" value="UbiA_prenyltransferase"/>
</dbReference>
<evidence type="ECO:0000313" key="10">
    <source>
        <dbReference type="EMBL" id="SEC32560.1"/>
    </source>
</evidence>
<dbReference type="GO" id="GO:0005886">
    <property type="term" value="C:plasma membrane"/>
    <property type="evidence" value="ECO:0007669"/>
    <property type="project" value="UniProtKB-SubCell"/>
</dbReference>
<feature type="transmembrane region" description="Helical" evidence="8">
    <location>
        <begin position="220"/>
        <end position="250"/>
    </location>
</feature>
<evidence type="ECO:0000256" key="1">
    <source>
        <dbReference type="ARBA" id="ARBA00004141"/>
    </source>
</evidence>
<dbReference type="GO" id="GO:0042371">
    <property type="term" value="P:vitamin K biosynthetic process"/>
    <property type="evidence" value="ECO:0007669"/>
    <property type="project" value="TreeGrafter"/>
</dbReference>
<dbReference type="InterPro" id="IPR026046">
    <property type="entry name" value="UBIAD1"/>
</dbReference>
<keyword evidence="3 8" id="KW-1003">Cell membrane</keyword>
<name>A0A1H4RKZ0_9ACTN</name>
<dbReference type="NCBIfam" id="TIGR00751">
    <property type="entry name" value="menA"/>
    <property type="match status" value="1"/>
</dbReference>
<evidence type="ECO:0000256" key="2">
    <source>
        <dbReference type="ARBA" id="ARBA00022428"/>
    </source>
</evidence>
<gene>
    <name evidence="8" type="primary">menA</name>
    <name evidence="10" type="ORF">SAMN04489844_2085</name>
</gene>
<dbReference type="RefSeq" id="WP_090969041.1">
    <property type="nucleotide sequence ID" value="NZ_FNRT01000002.1"/>
</dbReference>
<dbReference type="EC" id="2.5.1.74" evidence="8 9"/>
<dbReference type="Pfam" id="PF01040">
    <property type="entry name" value="UbiA"/>
    <property type="match status" value="1"/>
</dbReference>
<comment type="catalytic activity">
    <reaction evidence="8">
        <text>an all-trans-polyprenyl diphosphate + 1,4-dihydroxy-2-naphthoate + H(+) = a 2-demethylmenaquinol + CO2 + diphosphate</text>
        <dbReference type="Rhea" id="RHEA:26478"/>
        <dbReference type="Rhea" id="RHEA-COMP:9563"/>
        <dbReference type="Rhea" id="RHEA-COMP:9564"/>
        <dbReference type="ChEBI" id="CHEBI:11173"/>
        <dbReference type="ChEBI" id="CHEBI:15378"/>
        <dbReference type="ChEBI" id="CHEBI:16526"/>
        <dbReference type="ChEBI" id="CHEBI:33019"/>
        <dbReference type="ChEBI" id="CHEBI:55437"/>
        <dbReference type="ChEBI" id="CHEBI:58914"/>
        <dbReference type="EC" id="2.5.1.74"/>
    </reaction>
</comment>
<evidence type="ECO:0000313" key="11">
    <source>
        <dbReference type="Proteomes" id="UP000198742"/>
    </source>
</evidence>
<keyword evidence="2 8" id="KW-0474">Menaquinone biosynthesis</keyword>
<dbReference type="EMBL" id="FNRT01000002">
    <property type="protein sequence ID" value="SEC32560.1"/>
    <property type="molecule type" value="Genomic_DNA"/>
</dbReference>
<evidence type="ECO:0000256" key="9">
    <source>
        <dbReference type="NCBIfam" id="TIGR00751"/>
    </source>
</evidence>
<dbReference type="InterPro" id="IPR044878">
    <property type="entry name" value="UbiA_sf"/>
</dbReference>
<evidence type="ECO:0000256" key="5">
    <source>
        <dbReference type="ARBA" id="ARBA00022692"/>
    </source>
</evidence>
<comment type="similarity">
    <text evidence="8">Belongs to the MenA family. Type 1 subfamily.</text>
</comment>
<keyword evidence="11" id="KW-1185">Reference proteome</keyword>
<evidence type="ECO:0000256" key="4">
    <source>
        <dbReference type="ARBA" id="ARBA00022679"/>
    </source>
</evidence>
<dbReference type="AlphaFoldDB" id="A0A1H4RKZ0"/>
<dbReference type="PANTHER" id="PTHR13929:SF0">
    <property type="entry name" value="UBIA PRENYLTRANSFERASE DOMAIN-CONTAINING PROTEIN 1"/>
    <property type="match status" value="1"/>
</dbReference>